<dbReference type="NCBIfam" id="TIGR02246">
    <property type="entry name" value="SgcJ/EcaC family oxidoreductase"/>
    <property type="match status" value="1"/>
</dbReference>
<evidence type="ECO:0000259" key="1">
    <source>
        <dbReference type="Pfam" id="PF14534"/>
    </source>
</evidence>
<accession>A0A841CXK9</accession>
<evidence type="ECO:0000313" key="3">
    <source>
        <dbReference type="Proteomes" id="UP000562352"/>
    </source>
</evidence>
<dbReference type="EMBL" id="JACHJJ010000003">
    <property type="protein sequence ID" value="MBB5962039.1"/>
    <property type="molecule type" value="Genomic_DNA"/>
</dbReference>
<evidence type="ECO:0000313" key="2">
    <source>
        <dbReference type="EMBL" id="MBB5962039.1"/>
    </source>
</evidence>
<dbReference type="InterPro" id="IPR032710">
    <property type="entry name" value="NTF2-like_dom_sf"/>
</dbReference>
<keyword evidence="3" id="KW-1185">Reference proteome</keyword>
<feature type="domain" description="DUF4440" evidence="1">
    <location>
        <begin position="7"/>
        <end position="107"/>
    </location>
</feature>
<name>A0A841CXK9_PLAVE</name>
<sequence length="133" mass="13927">MSVHTEITGLLTRLAEAWNAGDATAYAALFTEDADYITFNGMHSEGRAAIESSHRRLFDGLLKGSTMSAPDGRAKVKPLADGAVLVVSAGGTELAGEHRASIVSFTAVGTPEGWRFASFQNTRTSLPGTGAAR</sequence>
<dbReference type="SUPFAM" id="SSF54427">
    <property type="entry name" value="NTF2-like"/>
    <property type="match status" value="1"/>
</dbReference>
<dbReference type="Pfam" id="PF14534">
    <property type="entry name" value="DUF4440"/>
    <property type="match status" value="1"/>
</dbReference>
<dbReference type="Proteomes" id="UP000562352">
    <property type="component" value="Unassembled WGS sequence"/>
</dbReference>
<organism evidence="2 3">
    <name type="scientific">Planomonospora venezuelensis</name>
    <dbReference type="NCBI Taxonomy" id="1999"/>
    <lineage>
        <taxon>Bacteria</taxon>
        <taxon>Bacillati</taxon>
        <taxon>Actinomycetota</taxon>
        <taxon>Actinomycetes</taxon>
        <taxon>Streptosporangiales</taxon>
        <taxon>Streptosporangiaceae</taxon>
        <taxon>Planomonospora</taxon>
    </lineage>
</organism>
<gene>
    <name evidence="2" type="ORF">FHS22_001298</name>
</gene>
<dbReference type="InterPro" id="IPR027843">
    <property type="entry name" value="DUF4440"/>
</dbReference>
<dbReference type="RefSeq" id="WP_184939277.1">
    <property type="nucleotide sequence ID" value="NZ_BAAAWZ010000001.1"/>
</dbReference>
<dbReference type="InterPro" id="IPR011944">
    <property type="entry name" value="Steroid_delta5-4_isomerase"/>
</dbReference>
<protein>
    <submittedName>
        <fullName evidence="2">Uncharacterized protein (TIGR02246 family)</fullName>
    </submittedName>
</protein>
<dbReference type="AlphaFoldDB" id="A0A841CXK9"/>
<dbReference type="Gene3D" id="3.10.450.50">
    <property type="match status" value="1"/>
</dbReference>
<reference evidence="2 3" key="1">
    <citation type="submission" date="2020-08" db="EMBL/GenBank/DDBJ databases">
        <title>Genomic Encyclopedia of Type Strains, Phase III (KMG-III): the genomes of soil and plant-associated and newly described type strains.</title>
        <authorList>
            <person name="Whitman W."/>
        </authorList>
    </citation>
    <scope>NUCLEOTIDE SEQUENCE [LARGE SCALE GENOMIC DNA]</scope>
    <source>
        <strain evidence="2 3">CECT 3303</strain>
    </source>
</reference>
<comment type="caution">
    <text evidence="2">The sequence shown here is derived from an EMBL/GenBank/DDBJ whole genome shotgun (WGS) entry which is preliminary data.</text>
</comment>
<proteinExistence type="predicted"/>